<dbReference type="EMBL" id="AGNL01043420">
    <property type="protein sequence ID" value="EJK50572.1"/>
    <property type="molecule type" value="Genomic_DNA"/>
</dbReference>
<dbReference type="AlphaFoldDB" id="K0RV31"/>
<evidence type="ECO:0000313" key="3">
    <source>
        <dbReference type="Proteomes" id="UP000266841"/>
    </source>
</evidence>
<feature type="non-terminal residue" evidence="2">
    <location>
        <position position="198"/>
    </location>
</feature>
<feature type="region of interest" description="Disordered" evidence="1">
    <location>
        <begin position="155"/>
        <end position="198"/>
    </location>
</feature>
<sequence>MKDVTRVEATNLRYRLLKNLSIRGWEYDEKNAAEYAKQQDTLYNEDLAAEIEAGGVESLTNLMSLHRGLAQEEEGYDYRTATDSEGRFSGTAWRTGRMGGRLKNSGKAMLFMDDSRSGINTSGFCFWNLVIVDADGKVGVVLGAMTMSASADIPTYRRDDIPTPRQPRHNDRIIPASTYRPRLVPTASDVPPQRTDRD</sequence>
<organism evidence="2 3">
    <name type="scientific">Thalassiosira oceanica</name>
    <name type="common">Marine diatom</name>
    <dbReference type="NCBI Taxonomy" id="159749"/>
    <lineage>
        <taxon>Eukaryota</taxon>
        <taxon>Sar</taxon>
        <taxon>Stramenopiles</taxon>
        <taxon>Ochrophyta</taxon>
        <taxon>Bacillariophyta</taxon>
        <taxon>Coscinodiscophyceae</taxon>
        <taxon>Thalassiosirophycidae</taxon>
        <taxon>Thalassiosirales</taxon>
        <taxon>Thalassiosiraceae</taxon>
        <taxon>Thalassiosira</taxon>
    </lineage>
</organism>
<proteinExistence type="predicted"/>
<keyword evidence="3" id="KW-1185">Reference proteome</keyword>
<feature type="compositionally biased region" description="Basic and acidic residues" evidence="1">
    <location>
        <begin position="155"/>
        <end position="172"/>
    </location>
</feature>
<comment type="caution">
    <text evidence="2">The sequence shown here is derived from an EMBL/GenBank/DDBJ whole genome shotgun (WGS) entry which is preliminary data.</text>
</comment>
<accession>K0RV31</accession>
<dbReference type="Proteomes" id="UP000266841">
    <property type="component" value="Unassembled WGS sequence"/>
</dbReference>
<reference evidence="2 3" key="1">
    <citation type="journal article" date="2012" name="Genome Biol.">
        <title>Genome and low-iron response of an oceanic diatom adapted to chronic iron limitation.</title>
        <authorList>
            <person name="Lommer M."/>
            <person name="Specht M."/>
            <person name="Roy A.S."/>
            <person name="Kraemer L."/>
            <person name="Andreson R."/>
            <person name="Gutowska M.A."/>
            <person name="Wolf J."/>
            <person name="Bergner S.V."/>
            <person name="Schilhabel M.B."/>
            <person name="Klostermeier U.C."/>
            <person name="Beiko R.G."/>
            <person name="Rosenstiel P."/>
            <person name="Hippler M."/>
            <person name="Laroche J."/>
        </authorList>
    </citation>
    <scope>NUCLEOTIDE SEQUENCE [LARGE SCALE GENOMIC DNA]</scope>
    <source>
        <strain evidence="2 3">CCMP1005</strain>
    </source>
</reference>
<evidence type="ECO:0000256" key="1">
    <source>
        <dbReference type="SAM" id="MobiDB-lite"/>
    </source>
</evidence>
<protein>
    <submittedName>
        <fullName evidence="2">Uncharacterized protein</fullName>
    </submittedName>
</protein>
<name>K0RV31_THAOC</name>
<evidence type="ECO:0000313" key="2">
    <source>
        <dbReference type="EMBL" id="EJK50572.1"/>
    </source>
</evidence>
<gene>
    <name evidence="2" type="ORF">THAOC_30397</name>
</gene>